<evidence type="ECO:0000313" key="2">
    <source>
        <dbReference type="EMBL" id="RXK37615.1"/>
    </source>
</evidence>
<proteinExistence type="predicted"/>
<evidence type="ECO:0000313" key="3">
    <source>
        <dbReference type="Proteomes" id="UP000289152"/>
    </source>
</evidence>
<dbReference type="AlphaFoldDB" id="A0A4Q1BIZ9"/>
<dbReference type="OrthoDB" id="2587563at2759"/>
<sequence>MILPPQNIPLRPPTGVSKQALLIRLPQETLDALIEAQEDDSARVWMDDGVMKLDLPDECITLDSHMVDLNEIHLFTKSPPALTHIATASARACLPLSSQCAVKAGEKLKQHVSALDEQRKARAEMVDGSSNSSKPRQILTPQVPSPAGVSAAMNRVQSSPATIGAATGTTPIIPLKTRVMQTLALGPISASELILRVAGNEVDVMRVANVIGRSSGNPPKYTLLPQQYTKIKITAWRYTPAEKRQVIHLARLAFDELGFSPGSQEHLDLDKVEAETEASPILPTPEIHKSPVILPTISRESHGHSLSMSTSGRSNSPSDSSISIKTQPPPPKPSKSVKTIKTAKTTSPVSQQSLDDDTRKPTKASVPIKPKVSKTPKTLIGKARAKHLAEANKRASSLPNNKKLDDASVPIPSPTAKPLITKPRPPVKRKSPEETEKEKEKEKEETPIRQVKKRRPSPQFSDSSEEERGRPKETKITSVIPPPRRESISSSDKLSTPPDDIRRLPKITKRTPMESVKIQKDLKNEEAKKRRKYERLYGEYGDLTRRLVNLHRRLEEMEDGEDVGGVEREIKKTAGEFKALHDVLQDLRRYFVDE</sequence>
<feature type="compositionally biased region" description="Polar residues" evidence="1">
    <location>
        <begin position="343"/>
        <end position="353"/>
    </location>
</feature>
<feature type="compositionally biased region" description="Basic and acidic residues" evidence="1">
    <location>
        <begin position="466"/>
        <end position="475"/>
    </location>
</feature>
<dbReference type="Proteomes" id="UP000289152">
    <property type="component" value="Unassembled WGS sequence"/>
</dbReference>
<dbReference type="InParanoid" id="A0A4Q1BIZ9"/>
<dbReference type="SUPFAM" id="SSF46785">
    <property type="entry name" value="Winged helix' DNA-binding domain"/>
    <property type="match status" value="1"/>
</dbReference>
<evidence type="ECO:0000256" key="1">
    <source>
        <dbReference type="SAM" id="MobiDB-lite"/>
    </source>
</evidence>
<dbReference type="EMBL" id="SDIL01000065">
    <property type="protein sequence ID" value="RXK37615.1"/>
    <property type="molecule type" value="Genomic_DNA"/>
</dbReference>
<dbReference type="InterPro" id="IPR036390">
    <property type="entry name" value="WH_DNA-bd_sf"/>
</dbReference>
<keyword evidence="3" id="KW-1185">Reference proteome</keyword>
<gene>
    <name evidence="2" type="ORF">M231_05157</name>
</gene>
<dbReference type="VEuPathDB" id="FungiDB:TREMEDRAFT_74161"/>
<feature type="compositionally biased region" description="Low complexity" evidence="1">
    <location>
        <begin position="309"/>
        <end position="326"/>
    </location>
</feature>
<feature type="region of interest" description="Disordered" evidence="1">
    <location>
        <begin position="126"/>
        <end position="147"/>
    </location>
</feature>
<feature type="compositionally biased region" description="Polar residues" evidence="1">
    <location>
        <begin position="128"/>
        <end position="142"/>
    </location>
</feature>
<feature type="compositionally biased region" description="Basic and acidic residues" evidence="1">
    <location>
        <begin position="430"/>
        <end position="447"/>
    </location>
</feature>
<organism evidence="2 3">
    <name type="scientific">Tremella mesenterica</name>
    <name type="common">Jelly fungus</name>
    <dbReference type="NCBI Taxonomy" id="5217"/>
    <lineage>
        <taxon>Eukaryota</taxon>
        <taxon>Fungi</taxon>
        <taxon>Dikarya</taxon>
        <taxon>Basidiomycota</taxon>
        <taxon>Agaricomycotina</taxon>
        <taxon>Tremellomycetes</taxon>
        <taxon>Tremellales</taxon>
        <taxon>Tremellaceae</taxon>
        <taxon>Tremella</taxon>
    </lineage>
</organism>
<accession>A0A4Q1BIZ9</accession>
<evidence type="ECO:0008006" key="4">
    <source>
        <dbReference type="Google" id="ProtNLM"/>
    </source>
</evidence>
<protein>
    <recommendedName>
        <fullName evidence="4">RNA polymerase II elongation factor ELL N-terminal domain-containing protein</fullName>
    </recommendedName>
</protein>
<comment type="caution">
    <text evidence="2">The sequence shown here is derived from an EMBL/GenBank/DDBJ whole genome shotgun (WGS) entry which is preliminary data.</text>
</comment>
<reference evidence="2 3" key="1">
    <citation type="submission" date="2016-06" db="EMBL/GenBank/DDBJ databases">
        <title>Evolution of pathogenesis and genome organization in the Tremellales.</title>
        <authorList>
            <person name="Cuomo C."/>
            <person name="Litvintseva A."/>
            <person name="Heitman J."/>
            <person name="Chen Y."/>
            <person name="Sun S."/>
            <person name="Springer D."/>
            <person name="Dromer F."/>
            <person name="Young S."/>
            <person name="Zeng Q."/>
            <person name="Chapman S."/>
            <person name="Gujja S."/>
            <person name="Saif S."/>
            <person name="Birren B."/>
        </authorList>
    </citation>
    <scope>NUCLEOTIDE SEQUENCE [LARGE SCALE GENOMIC DNA]</scope>
    <source>
        <strain evidence="2 3">ATCC 28783</strain>
    </source>
</reference>
<name>A0A4Q1BIZ9_TREME</name>
<feature type="region of interest" description="Disordered" evidence="1">
    <location>
        <begin position="271"/>
        <end position="515"/>
    </location>
</feature>